<proteinExistence type="predicted"/>
<keyword evidence="1" id="KW-0732">Signal</keyword>
<reference evidence="2" key="1">
    <citation type="journal article" date="2020" name="mSystems">
        <title>Genome- and Community-Level Interaction Insights into Carbon Utilization and Element Cycling Functions of Hydrothermarchaeota in Hydrothermal Sediment.</title>
        <authorList>
            <person name="Zhou Z."/>
            <person name="Liu Y."/>
            <person name="Xu W."/>
            <person name="Pan J."/>
            <person name="Luo Z.H."/>
            <person name="Li M."/>
        </authorList>
    </citation>
    <scope>NUCLEOTIDE SEQUENCE [LARGE SCALE GENOMIC DNA]</scope>
    <source>
        <strain evidence="2">SpSt-339</strain>
    </source>
</reference>
<accession>A0A7C2P0E8</accession>
<organism evidence="2">
    <name type="scientific">Schlesneria paludicola</name>
    <dbReference type="NCBI Taxonomy" id="360056"/>
    <lineage>
        <taxon>Bacteria</taxon>
        <taxon>Pseudomonadati</taxon>
        <taxon>Planctomycetota</taxon>
        <taxon>Planctomycetia</taxon>
        <taxon>Planctomycetales</taxon>
        <taxon>Planctomycetaceae</taxon>
        <taxon>Schlesneria</taxon>
    </lineage>
</organism>
<evidence type="ECO:0000256" key="1">
    <source>
        <dbReference type="SAM" id="SignalP"/>
    </source>
</evidence>
<name>A0A7C2P0E8_9PLAN</name>
<feature type="chain" id="PRO_5028196719" evidence="1">
    <location>
        <begin position="22"/>
        <end position="149"/>
    </location>
</feature>
<dbReference type="AlphaFoldDB" id="A0A7C2P0E8"/>
<gene>
    <name evidence="2" type="ORF">ENQ76_08715</name>
</gene>
<comment type="caution">
    <text evidence="2">The sequence shown here is derived from an EMBL/GenBank/DDBJ whole genome shotgun (WGS) entry which is preliminary data.</text>
</comment>
<feature type="signal peptide" evidence="1">
    <location>
        <begin position="1"/>
        <end position="21"/>
    </location>
</feature>
<evidence type="ECO:0000313" key="2">
    <source>
        <dbReference type="EMBL" id="HEN15534.1"/>
    </source>
</evidence>
<sequence length="149" mass="15807">MRRHILPLIPLATLLSAPLIAEPTANAPALPAGATVIQSRQLLIAVSPTHRRAYAFSHRTGEVSRVRVDAPSRGEVIPVVGDSVGCFVVGTKAYAYGADSGVWGVMELGAAAVPTVSTDLVRIDVGARIYLFSSTSKAWQVIDLSRDEE</sequence>
<protein>
    <submittedName>
        <fullName evidence="2">Uncharacterized protein</fullName>
    </submittedName>
</protein>
<dbReference type="EMBL" id="DSOK01000248">
    <property type="protein sequence ID" value="HEN15534.1"/>
    <property type="molecule type" value="Genomic_DNA"/>
</dbReference>